<evidence type="ECO:0000313" key="1">
    <source>
        <dbReference type="EMBL" id="KAL2825165.1"/>
    </source>
</evidence>
<dbReference type="Gene3D" id="1.10.510.10">
    <property type="entry name" value="Transferase(Phosphotransferase) domain 1"/>
    <property type="match status" value="1"/>
</dbReference>
<dbReference type="InterPro" id="IPR011009">
    <property type="entry name" value="Kinase-like_dom_sf"/>
</dbReference>
<gene>
    <name evidence="1" type="ORF">BDW59DRAFT_172461</name>
</gene>
<name>A0ABR4IBP6_9EURO</name>
<dbReference type="SUPFAM" id="SSF56112">
    <property type="entry name" value="Protein kinase-like (PK-like)"/>
    <property type="match status" value="1"/>
</dbReference>
<keyword evidence="1" id="KW-0808">Transferase</keyword>
<proteinExistence type="predicted"/>
<accession>A0ABR4IBP6</accession>
<evidence type="ECO:0000313" key="2">
    <source>
        <dbReference type="Proteomes" id="UP001610335"/>
    </source>
</evidence>
<dbReference type="EMBL" id="JBFXLS010000038">
    <property type="protein sequence ID" value="KAL2825165.1"/>
    <property type="molecule type" value="Genomic_DNA"/>
</dbReference>
<reference evidence="1 2" key="1">
    <citation type="submission" date="2024-07" db="EMBL/GenBank/DDBJ databases">
        <title>Section-level genome sequencing and comparative genomics of Aspergillus sections Usti and Cavernicolus.</title>
        <authorList>
            <consortium name="Lawrence Berkeley National Laboratory"/>
            <person name="Nybo J.L."/>
            <person name="Vesth T.C."/>
            <person name="Theobald S."/>
            <person name="Frisvad J.C."/>
            <person name="Larsen T.O."/>
            <person name="Kjaerboelling I."/>
            <person name="Rothschild-Mancinelli K."/>
            <person name="Lyhne E.K."/>
            <person name="Kogle M.E."/>
            <person name="Barry K."/>
            <person name="Clum A."/>
            <person name="Na H."/>
            <person name="Ledsgaard L."/>
            <person name="Lin J."/>
            <person name="Lipzen A."/>
            <person name="Kuo A."/>
            <person name="Riley R."/>
            <person name="Mondo S."/>
            <person name="LaButti K."/>
            <person name="Haridas S."/>
            <person name="Pangalinan J."/>
            <person name="Salamov A.A."/>
            <person name="Simmons B.A."/>
            <person name="Magnuson J.K."/>
            <person name="Chen J."/>
            <person name="Drula E."/>
            <person name="Henrissat B."/>
            <person name="Wiebenga A."/>
            <person name="Lubbers R.J."/>
            <person name="Gomes A.C."/>
            <person name="Makela M.R."/>
            <person name="Stajich J."/>
            <person name="Grigoriev I.V."/>
            <person name="Mortensen U.H."/>
            <person name="De vries R.P."/>
            <person name="Baker S.E."/>
            <person name="Andersen M.R."/>
        </authorList>
    </citation>
    <scope>NUCLEOTIDE SEQUENCE [LARGE SCALE GENOMIC DNA]</scope>
    <source>
        <strain evidence="1 2">CBS 600.67</strain>
    </source>
</reference>
<sequence length="183" mass="20719">MMELEEKLRNLHSLDLDPSRIQIVREITRSNASSIFALDLDGRKYVLKVYHGNGDPRYTEKGRAAISGACERWFVPCFYGDINQVDPAAFQPALQHFAEDKLKPSAILLEYLPNAESLNCVNYSDTLYTQAMEGMKDIHKAGVVHEDVYPKDIVRGKPDRLVWIDFDVATTFADFGPKKLAPL</sequence>
<dbReference type="GO" id="GO:0004674">
    <property type="term" value="F:protein serine/threonine kinase activity"/>
    <property type="evidence" value="ECO:0007669"/>
    <property type="project" value="UniProtKB-KW"/>
</dbReference>
<keyword evidence="1" id="KW-0723">Serine/threonine-protein kinase</keyword>
<dbReference type="Proteomes" id="UP001610335">
    <property type="component" value="Unassembled WGS sequence"/>
</dbReference>
<keyword evidence="2" id="KW-1185">Reference proteome</keyword>
<comment type="caution">
    <text evidence="1">The sequence shown here is derived from an EMBL/GenBank/DDBJ whole genome shotgun (WGS) entry which is preliminary data.</text>
</comment>
<protein>
    <submittedName>
        <fullName evidence="1">Serine/threonine protein kinase</fullName>
    </submittedName>
</protein>
<organism evidence="1 2">
    <name type="scientific">Aspergillus cavernicola</name>
    <dbReference type="NCBI Taxonomy" id="176166"/>
    <lineage>
        <taxon>Eukaryota</taxon>
        <taxon>Fungi</taxon>
        <taxon>Dikarya</taxon>
        <taxon>Ascomycota</taxon>
        <taxon>Pezizomycotina</taxon>
        <taxon>Eurotiomycetes</taxon>
        <taxon>Eurotiomycetidae</taxon>
        <taxon>Eurotiales</taxon>
        <taxon>Aspergillaceae</taxon>
        <taxon>Aspergillus</taxon>
        <taxon>Aspergillus subgen. Nidulantes</taxon>
    </lineage>
</organism>
<keyword evidence="1" id="KW-0418">Kinase</keyword>